<protein>
    <recommendedName>
        <fullName evidence="10">L-threonylcarbamoyladenylate synthase</fullName>
        <ecNumber evidence="3">2.7.7.87</ecNumber>
    </recommendedName>
    <alternativeName>
        <fullName evidence="10">L-threonylcarbamoyladenylate synthase</fullName>
    </alternativeName>
</protein>
<dbReference type="GO" id="GO:0003725">
    <property type="term" value="F:double-stranded RNA binding"/>
    <property type="evidence" value="ECO:0007669"/>
    <property type="project" value="InterPro"/>
</dbReference>
<dbReference type="InterPro" id="IPR050156">
    <property type="entry name" value="TC-AMP_synthase_SUA5"/>
</dbReference>
<keyword evidence="6" id="KW-0819">tRNA processing</keyword>
<dbReference type="AlphaFoldDB" id="A0A1G2PGQ2"/>
<evidence type="ECO:0000256" key="9">
    <source>
        <dbReference type="ARBA" id="ARBA00022840"/>
    </source>
</evidence>
<sequence>MNIKNIEILKKGGVGVIPTDTIYGLACCAFSKEVVVRVFKLKERDENKPLIIIISDISDLEKFGIKTSLKQAEFIKKYWPGKVTVIFEVSKEFEYLDKGLGLAIRLPDNEKIREFLKQTGPLATSSANIQGLPPAKNITEAKKYFGPPTGRVNDGVGFYEDGGELESLPSTLVKINGDKIEILRQGIVRLE</sequence>
<dbReference type="GO" id="GO:0008033">
    <property type="term" value="P:tRNA processing"/>
    <property type="evidence" value="ECO:0007669"/>
    <property type="project" value="UniProtKB-KW"/>
</dbReference>
<evidence type="ECO:0000313" key="14">
    <source>
        <dbReference type="Proteomes" id="UP000176965"/>
    </source>
</evidence>
<keyword evidence="8" id="KW-0547">Nucleotide-binding</keyword>
<keyword evidence="7" id="KW-0548">Nucleotidyltransferase</keyword>
<comment type="similarity">
    <text evidence="2">Belongs to the SUA5 family.</text>
</comment>
<comment type="catalytic activity">
    <reaction evidence="11">
        <text>L-threonine + hydrogencarbonate + ATP = L-threonylcarbamoyladenylate + diphosphate + H2O</text>
        <dbReference type="Rhea" id="RHEA:36407"/>
        <dbReference type="ChEBI" id="CHEBI:15377"/>
        <dbReference type="ChEBI" id="CHEBI:17544"/>
        <dbReference type="ChEBI" id="CHEBI:30616"/>
        <dbReference type="ChEBI" id="CHEBI:33019"/>
        <dbReference type="ChEBI" id="CHEBI:57926"/>
        <dbReference type="ChEBI" id="CHEBI:73682"/>
        <dbReference type="EC" id="2.7.7.87"/>
    </reaction>
</comment>
<dbReference type="PROSITE" id="PS51163">
    <property type="entry name" value="YRDC"/>
    <property type="match status" value="1"/>
</dbReference>
<dbReference type="SUPFAM" id="SSF55821">
    <property type="entry name" value="YrdC/RibB"/>
    <property type="match status" value="1"/>
</dbReference>
<dbReference type="EMBL" id="MHSQ01000009">
    <property type="protein sequence ID" value="OHA47500.1"/>
    <property type="molecule type" value="Genomic_DNA"/>
</dbReference>
<dbReference type="GO" id="GO:0006450">
    <property type="term" value="P:regulation of translational fidelity"/>
    <property type="evidence" value="ECO:0007669"/>
    <property type="project" value="TreeGrafter"/>
</dbReference>
<keyword evidence="9" id="KW-0067">ATP-binding</keyword>
<dbReference type="Proteomes" id="UP000176965">
    <property type="component" value="Unassembled WGS sequence"/>
</dbReference>
<dbReference type="GO" id="GO:0005524">
    <property type="term" value="F:ATP binding"/>
    <property type="evidence" value="ECO:0007669"/>
    <property type="project" value="UniProtKB-KW"/>
</dbReference>
<evidence type="ECO:0000256" key="2">
    <source>
        <dbReference type="ARBA" id="ARBA00007663"/>
    </source>
</evidence>
<organism evidence="13 14">
    <name type="scientific">Candidatus Taylorbacteria bacterium RIFOXYD2_FULL_36_9</name>
    <dbReference type="NCBI Taxonomy" id="1802338"/>
    <lineage>
        <taxon>Bacteria</taxon>
        <taxon>Candidatus Tayloriibacteriota</taxon>
    </lineage>
</organism>
<dbReference type="STRING" id="1802338.A2541_01520"/>
<evidence type="ECO:0000256" key="5">
    <source>
        <dbReference type="ARBA" id="ARBA00022679"/>
    </source>
</evidence>
<reference evidence="13 14" key="1">
    <citation type="journal article" date="2016" name="Nat. Commun.">
        <title>Thousands of microbial genomes shed light on interconnected biogeochemical processes in an aquifer system.</title>
        <authorList>
            <person name="Anantharaman K."/>
            <person name="Brown C.T."/>
            <person name="Hug L.A."/>
            <person name="Sharon I."/>
            <person name="Castelle C.J."/>
            <person name="Probst A.J."/>
            <person name="Thomas B.C."/>
            <person name="Singh A."/>
            <person name="Wilkins M.J."/>
            <person name="Karaoz U."/>
            <person name="Brodie E.L."/>
            <person name="Williams K.H."/>
            <person name="Hubbard S.S."/>
            <person name="Banfield J.F."/>
        </authorList>
    </citation>
    <scope>NUCLEOTIDE SEQUENCE [LARGE SCALE GENOMIC DNA]</scope>
</reference>
<dbReference type="PANTHER" id="PTHR17490">
    <property type="entry name" value="SUA5"/>
    <property type="match status" value="1"/>
</dbReference>
<dbReference type="Pfam" id="PF01300">
    <property type="entry name" value="Sua5_yciO_yrdC"/>
    <property type="match status" value="1"/>
</dbReference>
<dbReference type="Gene3D" id="3.90.870.10">
    <property type="entry name" value="DHBP synthase"/>
    <property type="match status" value="1"/>
</dbReference>
<comment type="subcellular location">
    <subcellularLocation>
        <location evidence="1">Cytoplasm</location>
    </subcellularLocation>
</comment>
<keyword evidence="4" id="KW-0963">Cytoplasm</keyword>
<accession>A0A1G2PGQ2</accession>
<evidence type="ECO:0000259" key="12">
    <source>
        <dbReference type="PROSITE" id="PS51163"/>
    </source>
</evidence>
<dbReference type="GO" id="GO:0061710">
    <property type="term" value="F:L-threonylcarbamoyladenylate synthase"/>
    <property type="evidence" value="ECO:0007669"/>
    <property type="project" value="UniProtKB-EC"/>
</dbReference>
<evidence type="ECO:0000256" key="4">
    <source>
        <dbReference type="ARBA" id="ARBA00022490"/>
    </source>
</evidence>
<evidence type="ECO:0000313" key="13">
    <source>
        <dbReference type="EMBL" id="OHA47500.1"/>
    </source>
</evidence>
<evidence type="ECO:0000256" key="6">
    <source>
        <dbReference type="ARBA" id="ARBA00022694"/>
    </source>
</evidence>
<gene>
    <name evidence="13" type="ORF">A2541_01520</name>
</gene>
<evidence type="ECO:0000256" key="10">
    <source>
        <dbReference type="ARBA" id="ARBA00029774"/>
    </source>
</evidence>
<dbReference type="EC" id="2.7.7.87" evidence="3"/>
<evidence type="ECO:0000256" key="8">
    <source>
        <dbReference type="ARBA" id="ARBA00022741"/>
    </source>
</evidence>
<keyword evidence="5" id="KW-0808">Transferase</keyword>
<dbReference type="PANTHER" id="PTHR17490:SF16">
    <property type="entry name" value="THREONYLCARBAMOYL-AMP SYNTHASE"/>
    <property type="match status" value="1"/>
</dbReference>
<dbReference type="InterPro" id="IPR006070">
    <property type="entry name" value="Sua5-like_dom"/>
</dbReference>
<dbReference type="InterPro" id="IPR017945">
    <property type="entry name" value="DHBP_synth_RibB-like_a/b_dom"/>
</dbReference>
<evidence type="ECO:0000256" key="3">
    <source>
        <dbReference type="ARBA" id="ARBA00012584"/>
    </source>
</evidence>
<proteinExistence type="inferred from homology"/>
<dbReference type="GO" id="GO:0005737">
    <property type="term" value="C:cytoplasm"/>
    <property type="evidence" value="ECO:0007669"/>
    <property type="project" value="UniProtKB-SubCell"/>
</dbReference>
<dbReference type="GO" id="GO:0000049">
    <property type="term" value="F:tRNA binding"/>
    <property type="evidence" value="ECO:0007669"/>
    <property type="project" value="TreeGrafter"/>
</dbReference>
<comment type="caution">
    <text evidence="13">The sequence shown here is derived from an EMBL/GenBank/DDBJ whole genome shotgun (WGS) entry which is preliminary data.</text>
</comment>
<name>A0A1G2PGQ2_9BACT</name>
<dbReference type="NCBIfam" id="TIGR00057">
    <property type="entry name" value="L-threonylcarbamoyladenylate synthase"/>
    <property type="match status" value="1"/>
</dbReference>
<evidence type="ECO:0000256" key="7">
    <source>
        <dbReference type="ARBA" id="ARBA00022695"/>
    </source>
</evidence>
<feature type="domain" description="YrdC-like" evidence="12">
    <location>
        <begin position="1"/>
        <end position="188"/>
    </location>
</feature>
<evidence type="ECO:0000256" key="11">
    <source>
        <dbReference type="ARBA" id="ARBA00048366"/>
    </source>
</evidence>
<evidence type="ECO:0000256" key="1">
    <source>
        <dbReference type="ARBA" id="ARBA00004496"/>
    </source>
</evidence>